<dbReference type="KEGG" id="spue:AB5L97_07975"/>
<dbReference type="SMART" id="SM00357">
    <property type="entry name" value="CSP"/>
    <property type="match status" value="1"/>
</dbReference>
<protein>
    <submittedName>
        <fullName evidence="5">Cold-shock protein</fullName>
    </submittedName>
</protein>
<dbReference type="PANTHER" id="PTHR11544">
    <property type="entry name" value="COLD SHOCK DOMAIN CONTAINING PROTEINS"/>
    <property type="match status" value="1"/>
</dbReference>
<dbReference type="PIRSF" id="PIRSF002599">
    <property type="entry name" value="Cold_shock_A"/>
    <property type="match status" value="1"/>
</dbReference>
<comment type="subcellular location">
    <subcellularLocation>
        <location evidence="1 3">Cytoplasm</location>
    </subcellularLocation>
</comment>
<organism evidence="5">
    <name type="scientific">Sinomonas puerhi</name>
    <dbReference type="NCBI Taxonomy" id="3238584"/>
    <lineage>
        <taxon>Bacteria</taxon>
        <taxon>Bacillati</taxon>
        <taxon>Actinomycetota</taxon>
        <taxon>Actinomycetes</taxon>
        <taxon>Micrococcales</taxon>
        <taxon>Micrococcaceae</taxon>
        <taxon>Sinomonas</taxon>
    </lineage>
</organism>
<dbReference type="InterPro" id="IPR050181">
    <property type="entry name" value="Cold_shock_domain"/>
</dbReference>
<dbReference type="Gene3D" id="2.40.50.140">
    <property type="entry name" value="Nucleic acid-binding proteins"/>
    <property type="match status" value="1"/>
</dbReference>
<dbReference type="InterPro" id="IPR002059">
    <property type="entry name" value="CSP_DNA-bd"/>
</dbReference>
<reference evidence="5" key="1">
    <citation type="submission" date="2024-07" db="EMBL/GenBank/DDBJ databases">
        <authorList>
            <person name="fu j."/>
        </authorList>
    </citation>
    <scope>NUCLEOTIDE SEQUENCE</scope>
    <source>
        <strain evidence="5">P10A9</strain>
    </source>
</reference>
<evidence type="ECO:0000313" key="5">
    <source>
        <dbReference type="EMBL" id="XDP46914.1"/>
    </source>
</evidence>
<keyword evidence="2" id="KW-0963">Cytoplasm</keyword>
<name>A0AB39L9N2_9MICC</name>
<evidence type="ECO:0000256" key="2">
    <source>
        <dbReference type="ARBA" id="ARBA00022490"/>
    </source>
</evidence>
<gene>
    <name evidence="5" type="ORF">AB5L97_07975</name>
</gene>
<proteinExistence type="predicted"/>
<dbReference type="EMBL" id="CP163302">
    <property type="protein sequence ID" value="XDP46914.1"/>
    <property type="molecule type" value="Genomic_DNA"/>
</dbReference>
<dbReference type="SUPFAM" id="SSF50249">
    <property type="entry name" value="Nucleic acid-binding proteins"/>
    <property type="match status" value="1"/>
</dbReference>
<dbReference type="CDD" id="cd04458">
    <property type="entry name" value="CSP_CDS"/>
    <property type="match status" value="1"/>
</dbReference>
<evidence type="ECO:0000256" key="1">
    <source>
        <dbReference type="ARBA" id="ARBA00004496"/>
    </source>
</evidence>
<dbReference type="PROSITE" id="PS00352">
    <property type="entry name" value="CSD_1"/>
    <property type="match status" value="1"/>
</dbReference>
<accession>A0AB39L9N2</accession>
<feature type="domain" description="CSD" evidence="4">
    <location>
        <begin position="1"/>
        <end position="66"/>
    </location>
</feature>
<dbReference type="Gene3D" id="6.20.370.130">
    <property type="match status" value="1"/>
</dbReference>
<evidence type="ECO:0000259" key="4">
    <source>
        <dbReference type="PROSITE" id="PS51857"/>
    </source>
</evidence>
<dbReference type="InterPro" id="IPR012156">
    <property type="entry name" value="Cold_shock_CspA"/>
</dbReference>
<dbReference type="InterPro" id="IPR012340">
    <property type="entry name" value="NA-bd_OB-fold"/>
</dbReference>
<dbReference type="GO" id="GO:0003676">
    <property type="term" value="F:nucleic acid binding"/>
    <property type="evidence" value="ECO:0007669"/>
    <property type="project" value="InterPro"/>
</dbReference>
<sequence>MATGTVKWFNSEKGFGFIAPDDNSADVFVHFSAIESKGYRELLEGQKVEFETQQGPKGLQAANVRPL</sequence>
<dbReference type="GO" id="GO:0005737">
    <property type="term" value="C:cytoplasm"/>
    <property type="evidence" value="ECO:0007669"/>
    <property type="project" value="UniProtKB-SubCell"/>
</dbReference>
<dbReference type="RefSeq" id="WP_189695230.1">
    <property type="nucleotide sequence ID" value="NZ_CP163302.1"/>
</dbReference>
<dbReference type="PRINTS" id="PR00050">
    <property type="entry name" value="COLDSHOCK"/>
</dbReference>
<dbReference type="Pfam" id="PF00313">
    <property type="entry name" value="CSD"/>
    <property type="match status" value="1"/>
</dbReference>
<dbReference type="PROSITE" id="PS51857">
    <property type="entry name" value="CSD_2"/>
    <property type="match status" value="1"/>
</dbReference>
<dbReference type="AlphaFoldDB" id="A0AB39L9N2"/>
<dbReference type="InterPro" id="IPR011129">
    <property type="entry name" value="CSD"/>
</dbReference>
<dbReference type="FunFam" id="2.40.50.140:FF:000006">
    <property type="entry name" value="Cold shock protein CspC"/>
    <property type="match status" value="1"/>
</dbReference>
<evidence type="ECO:0000256" key="3">
    <source>
        <dbReference type="RuleBase" id="RU000408"/>
    </source>
</evidence>
<dbReference type="InterPro" id="IPR019844">
    <property type="entry name" value="CSD_CS"/>
</dbReference>